<dbReference type="InterPro" id="IPR011335">
    <property type="entry name" value="Restrct_endonuc-II-like"/>
</dbReference>
<dbReference type="Pfam" id="PF05685">
    <property type="entry name" value="Uma2"/>
    <property type="match status" value="1"/>
</dbReference>
<dbReference type="RefSeq" id="WP_087141973.1">
    <property type="nucleotide sequence ID" value="NZ_FUKI01000001.1"/>
</dbReference>
<evidence type="ECO:0000259" key="1">
    <source>
        <dbReference type="Pfam" id="PF05685"/>
    </source>
</evidence>
<keyword evidence="3" id="KW-1185">Reference proteome</keyword>
<name>A0A1R4GYM4_9GAMM</name>
<proteinExistence type="predicted"/>
<accession>A0A1R4GYM4</accession>
<dbReference type="InterPro" id="IPR008538">
    <property type="entry name" value="Uma2"/>
</dbReference>
<evidence type="ECO:0000313" key="2">
    <source>
        <dbReference type="EMBL" id="SJM89068.1"/>
    </source>
</evidence>
<dbReference type="PANTHER" id="PTHR36558">
    <property type="entry name" value="GLR1098 PROTEIN"/>
    <property type="match status" value="1"/>
</dbReference>
<dbReference type="Gene3D" id="3.90.1570.10">
    <property type="entry name" value="tt1808, chain A"/>
    <property type="match status" value="1"/>
</dbReference>
<dbReference type="AlphaFoldDB" id="A0A1R4GYM4"/>
<dbReference type="SUPFAM" id="SSF52980">
    <property type="entry name" value="Restriction endonuclease-like"/>
    <property type="match status" value="1"/>
</dbReference>
<dbReference type="CDD" id="cd06260">
    <property type="entry name" value="DUF820-like"/>
    <property type="match status" value="1"/>
</dbReference>
<dbReference type="Proteomes" id="UP000195667">
    <property type="component" value="Unassembled WGS sequence"/>
</dbReference>
<dbReference type="InterPro" id="IPR012296">
    <property type="entry name" value="Nuclease_put_TT1808"/>
</dbReference>
<dbReference type="OrthoDB" id="9799703at2"/>
<sequence>MNIAEKLNQTFTYADYSQWPDEERWELIDGEAYAMSAPQRLHQDIVFELGRQIGNYLQGKPCKGYVAPFDVRLPRKNETNDNINTVVQPDLSVICDPSKLDKLGCLGAPDWIVEVLSPSTALKDMNTKRSLYQLHGVQEYWIIHPEDQWIMVYKLDDQGRYAMPDVFGMN</sequence>
<dbReference type="EMBL" id="FUKI01000001">
    <property type="protein sequence ID" value="SJM89068.1"/>
    <property type="molecule type" value="Genomic_DNA"/>
</dbReference>
<organism evidence="2 3">
    <name type="scientific">Crenothrix polyspora</name>
    <dbReference type="NCBI Taxonomy" id="360316"/>
    <lineage>
        <taxon>Bacteria</taxon>
        <taxon>Pseudomonadati</taxon>
        <taxon>Pseudomonadota</taxon>
        <taxon>Gammaproteobacteria</taxon>
        <taxon>Methylococcales</taxon>
        <taxon>Crenotrichaceae</taxon>
        <taxon>Crenothrix</taxon>
    </lineage>
</organism>
<reference evidence="3" key="1">
    <citation type="submission" date="2017-02" db="EMBL/GenBank/DDBJ databases">
        <authorList>
            <person name="Daims H."/>
        </authorList>
    </citation>
    <scope>NUCLEOTIDE SEQUENCE [LARGE SCALE GENOMIC DNA]</scope>
</reference>
<protein>
    <recommendedName>
        <fullName evidence="1">Putative restriction endonuclease domain-containing protein</fullName>
    </recommendedName>
</protein>
<dbReference type="PANTHER" id="PTHR36558:SF1">
    <property type="entry name" value="RESTRICTION ENDONUCLEASE DOMAIN-CONTAINING PROTEIN-RELATED"/>
    <property type="match status" value="1"/>
</dbReference>
<feature type="domain" description="Putative restriction endonuclease" evidence="1">
    <location>
        <begin position="14"/>
        <end position="166"/>
    </location>
</feature>
<evidence type="ECO:0000313" key="3">
    <source>
        <dbReference type="Proteomes" id="UP000195667"/>
    </source>
</evidence>
<gene>
    <name evidence="2" type="ORF">CRENPOLYSF1_10059</name>
</gene>